<comment type="caution">
    <text evidence="3">The sequence shown here is derived from an EMBL/GenBank/DDBJ whole genome shotgun (WGS) entry which is preliminary data.</text>
</comment>
<name>A0A1G2MBC2_9BACT</name>
<protein>
    <submittedName>
        <fullName evidence="3">Uncharacterized protein</fullName>
    </submittedName>
</protein>
<evidence type="ECO:0000256" key="2">
    <source>
        <dbReference type="SAM" id="Phobius"/>
    </source>
</evidence>
<evidence type="ECO:0000313" key="3">
    <source>
        <dbReference type="EMBL" id="OHA21235.1"/>
    </source>
</evidence>
<dbReference type="Proteomes" id="UP000178121">
    <property type="component" value="Unassembled WGS sequence"/>
</dbReference>
<dbReference type="EMBL" id="MHRI01000011">
    <property type="protein sequence ID" value="OHA21235.1"/>
    <property type="molecule type" value="Genomic_DNA"/>
</dbReference>
<feature type="transmembrane region" description="Helical" evidence="2">
    <location>
        <begin position="47"/>
        <end position="68"/>
    </location>
</feature>
<sequence>MYPTEETGVTPLRSMRQEDAAEQTPIPRPLQSLPATPEKFLPLPRHISWSTVIGIVILVLFLILAGLYTWGAKLAKEDAVLQNAEVGIEAENTF</sequence>
<dbReference type="AlphaFoldDB" id="A0A1G2MBC2"/>
<evidence type="ECO:0000256" key="1">
    <source>
        <dbReference type="SAM" id="MobiDB-lite"/>
    </source>
</evidence>
<evidence type="ECO:0000313" key="4">
    <source>
        <dbReference type="Proteomes" id="UP000178121"/>
    </source>
</evidence>
<gene>
    <name evidence="3" type="ORF">A2849_00350</name>
</gene>
<accession>A0A1G2MBC2</accession>
<keyword evidence="2" id="KW-1133">Transmembrane helix</keyword>
<keyword evidence="2" id="KW-0472">Membrane</keyword>
<feature type="region of interest" description="Disordered" evidence="1">
    <location>
        <begin position="1"/>
        <end position="33"/>
    </location>
</feature>
<organism evidence="3 4">
    <name type="scientific">Candidatus Taylorbacteria bacterium RIFCSPHIGHO2_01_FULL_51_15</name>
    <dbReference type="NCBI Taxonomy" id="1802304"/>
    <lineage>
        <taxon>Bacteria</taxon>
        <taxon>Candidatus Tayloriibacteriota</taxon>
    </lineage>
</organism>
<proteinExistence type="predicted"/>
<keyword evidence="2" id="KW-0812">Transmembrane</keyword>
<reference evidence="3 4" key="1">
    <citation type="journal article" date="2016" name="Nat. Commun.">
        <title>Thousands of microbial genomes shed light on interconnected biogeochemical processes in an aquifer system.</title>
        <authorList>
            <person name="Anantharaman K."/>
            <person name="Brown C.T."/>
            <person name="Hug L.A."/>
            <person name="Sharon I."/>
            <person name="Castelle C.J."/>
            <person name="Probst A.J."/>
            <person name="Thomas B.C."/>
            <person name="Singh A."/>
            <person name="Wilkins M.J."/>
            <person name="Karaoz U."/>
            <person name="Brodie E.L."/>
            <person name="Williams K.H."/>
            <person name="Hubbard S.S."/>
            <person name="Banfield J.F."/>
        </authorList>
    </citation>
    <scope>NUCLEOTIDE SEQUENCE [LARGE SCALE GENOMIC DNA]</scope>
</reference>